<sequence>MAKIDRLARLDVRRLELEAEYSDALLVALRVAASGKWGLFDHNGDRRTREAIAPVIDNLNEISEAIDRARDQLALPPFELHRQFLASRGPVGPQAVGEPKQAQAWLDRLSGEIATEPD</sequence>
<gene>
    <name evidence="1" type="ORF">KK137_02755</name>
</gene>
<comment type="caution">
    <text evidence="1">The sequence shown here is derived from an EMBL/GenBank/DDBJ whole genome shotgun (WGS) entry which is preliminary data.</text>
</comment>
<keyword evidence="2" id="KW-1185">Reference proteome</keyword>
<name>A0ABS5W0L3_9SPHN</name>
<dbReference type="EMBL" id="JAHFVK010000001">
    <property type="protein sequence ID" value="MBT2133244.1"/>
    <property type="molecule type" value="Genomic_DNA"/>
</dbReference>
<dbReference type="Proteomes" id="UP000811255">
    <property type="component" value="Unassembled WGS sequence"/>
</dbReference>
<evidence type="ECO:0000313" key="2">
    <source>
        <dbReference type="Proteomes" id="UP000811255"/>
    </source>
</evidence>
<proteinExistence type="predicted"/>
<reference evidence="1 2" key="1">
    <citation type="submission" date="2021-05" db="EMBL/GenBank/DDBJ databases">
        <title>Croceibacterium sp. LX-88 genome sequence.</title>
        <authorList>
            <person name="Luo X."/>
        </authorList>
    </citation>
    <scope>NUCLEOTIDE SEQUENCE [LARGE SCALE GENOMIC DNA]</scope>
    <source>
        <strain evidence="1 2">LX-88</strain>
    </source>
</reference>
<dbReference type="RefSeq" id="WP_214534513.1">
    <property type="nucleotide sequence ID" value="NZ_JAHFVK010000001.1"/>
</dbReference>
<accession>A0ABS5W0L3</accession>
<evidence type="ECO:0000313" key="1">
    <source>
        <dbReference type="EMBL" id="MBT2133244.1"/>
    </source>
</evidence>
<organism evidence="1 2">
    <name type="scientific">Croceibacterium selenioxidans</name>
    <dbReference type="NCBI Taxonomy" id="2838833"/>
    <lineage>
        <taxon>Bacteria</taxon>
        <taxon>Pseudomonadati</taxon>
        <taxon>Pseudomonadota</taxon>
        <taxon>Alphaproteobacteria</taxon>
        <taxon>Sphingomonadales</taxon>
        <taxon>Erythrobacteraceae</taxon>
        <taxon>Croceibacterium</taxon>
    </lineage>
</organism>
<protein>
    <submittedName>
        <fullName evidence="1">Uncharacterized protein</fullName>
    </submittedName>
</protein>